<comment type="caution">
    <text evidence="5">The sequence shown here is derived from an EMBL/GenBank/DDBJ whole genome shotgun (WGS) entry which is preliminary data.</text>
</comment>
<feature type="domain" description="N-acetyltransferase" evidence="4">
    <location>
        <begin position="7"/>
        <end position="160"/>
    </location>
</feature>
<dbReference type="PANTHER" id="PTHR10545">
    <property type="entry name" value="DIAMINE N-ACETYLTRANSFERASE"/>
    <property type="match status" value="1"/>
</dbReference>
<evidence type="ECO:0000313" key="6">
    <source>
        <dbReference type="Proteomes" id="UP000245048"/>
    </source>
</evidence>
<dbReference type="CDD" id="cd04301">
    <property type="entry name" value="NAT_SF"/>
    <property type="match status" value="1"/>
</dbReference>
<dbReference type="InterPro" id="IPR000182">
    <property type="entry name" value="GNAT_dom"/>
</dbReference>
<accession>A0A2U1UZN3</accession>
<evidence type="ECO:0000256" key="1">
    <source>
        <dbReference type="ARBA" id="ARBA00008694"/>
    </source>
</evidence>
<evidence type="ECO:0000256" key="2">
    <source>
        <dbReference type="ARBA" id="ARBA00022679"/>
    </source>
</evidence>
<keyword evidence="3" id="KW-0012">Acyltransferase</keyword>
<comment type="similarity">
    <text evidence="1">Belongs to the acetyltransferase family.</text>
</comment>
<dbReference type="FunFam" id="3.40.630.30:FF:000064">
    <property type="entry name" value="GNAT family acetyltransferase"/>
    <property type="match status" value="1"/>
</dbReference>
<dbReference type="PANTHER" id="PTHR10545:SF29">
    <property type="entry name" value="GH14572P-RELATED"/>
    <property type="match status" value="1"/>
</dbReference>
<keyword evidence="2 5" id="KW-0808">Transferase</keyword>
<proteinExistence type="inferred from homology"/>
<dbReference type="InterPro" id="IPR016181">
    <property type="entry name" value="Acyl_CoA_acyltransferase"/>
</dbReference>
<dbReference type="Pfam" id="PF00583">
    <property type="entry name" value="Acetyltransf_1"/>
    <property type="match status" value="1"/>
</dbReference>
<name>A0A2U1UZN3_9PROT</name>
<organism evidence="5 6">
    <name type="scientific">Teichococcus aestuarii</name>
    <dbReference type="NCBI Taxonomy" id="568898"/>
    <lineage>
        <taxon>Bacteria</taxon>
        <taxon>Pseudomonadati</taxon>
        <taxon>Pseudomonadota</taxon>
        <taxon>Alphaproteobacteria</taxon>
        <taxon>Acetobacterales</taxon>
        <taxon>Roseomonadaceae</taxon>
        <taxon>Roseomonas</taxon>
    </lineage>
</organism>
<protein>
    <submittedName>
        <fullName evidence="5">Diamine acetyltransferase</fullName>
    </submittedName>
</protein>
<dbReference type="PROSITE" id="PS51186">
    <property type="entry name" value="GNAT"/>
    <property type="match status" value="1"/>
</dbReference>
<sequence>MSGGPGFTLREAKPRDAEAVLALVRGLAAYEKLEHEVTASAQDYYGALATRRIQGLIAEIDGEAVGICLWYETFSTFAGRAGIWVEDVFIVPERRRHGIGLAFFRALAKRAVEGGHAWMEWNVLDWNEPAIAFYRRIGAVGRTEWTDQRLSGDALKALAG</sequence>
<evidence type="ECO:0000259" key="4">
    <source>
        <dbReference type="PROSITE" id="PS51186"/>
    </source>
</evidence>
<evidence type="ECO:0000256" key="3">
    <source>
        <dbReference type="ARBA" id="ARBA00023315"/>
    </source>
</evidence>
<dbReference type="SUPFAM" id="SSF55729">
    <property type="entry name" value="Acyl-CoA N-acyltransferases (Nat)"/>
    <property type="match status" value="1"/>
</dbReference>
<dbReference type="OrthoDB" id="9805924at2"/>
<dbReference type="Gene3D" id="3.40.630.30">
    <property type="match status" value="1"/>
</dbReference>
<dbReference type="RefSeq" id="WP_109518602.1">
    <property type="nucleotide sequence ID" value="NZ_PDOA01000018.1"/>
</dbReference>
<dbReference type="EMBL" id="PDOA01000018">
    <property type="protein sequence ID" value="PWC27118.1"/>
    <property type="molecule type" value="Genomic_DNA"/>
</dbReference>
<evidence type="ECO:0000313" key="5">
    <source>
        <dbReference type="EMBL" id="PWC27118.1"/>
    </source>
</evidence>
<dbReference type="AlphaFoldDB" id="A0A2U1UZN3"/>
<dbReference type="Proteomes" id="UP000245048">
    <property type="component" value="Unassembled WGS sequence"/>
</dbReference>
<gene>
    <name evidence="5" type="ORF">CR165_19355</name>
</gene>
<keyword evidence="6" id="KW-1185">Reference proteome</keyword>
<reference evidence="6" key="1">
    <citation type="submission" date="2017-10" db="EMBL/GenBank/DDBJ databases">
        <authorList>
            <person name="Toshchakov S.V."/>
            <person name="Goeva M.A."/>
        </authorList>
    </citation>
    <scope>NUCLEOTIDE SEQUENCE [LARGE SCALE GENOMIC DNA]</scope>
    <source>
        <strain evidence="6">JR1/69-1-13</strain>
    </source>
</reference>
<dbReference type="InterPro" id="IPR051016">
    <property type="entry name" value="Diverse_Substrate_AcTransf"/>
</dbReference>
<dbReference type="GO" id="GO:0008080">
    <property type="term" value="F:N-acetyltransferase activity"/>
    <property type="evidence" value="ECO:0007669"/>
    <property type="project" value="UniProtKB-ARBA"/>
</dbReference>